<protein>
    <submittedName>
        <fullName evidence="5">CYFA0S01e02190g1_1</fullName>
    </submittedName>
</protein>
<proteinExistence type="predicted"/>
<feature type="compositionally biased region" description="Polar residues" evidence="4">
    <location>
        <begin position="669"/>
        <end position="688"/>
    </location>
</feature>
<keyword evidence="1 3" id="KW-0853">WD repeat</keyword>
<keyword evidence="2" id="KW-0677">Repeat</keyword>
<dbReference type="InterPro" id="IPR036322">
    <property type="entry name" value="WD40_repeat_dom_sf"/>
</dbReference>
<accession>A0A061AHC3</accession>
<dbReference type="VEuPathDB" id="FungiDB:BON22_0744"/>
<dbReference type="InterPro" id="IPR001680">
    <property type="entry name" value="WD40_rpt"/>
</dbReference>
<dbReference type="InterPro" id="IPR019775">
    <property type="entry name" value="WD40_repeat_CS"/>
</dbReference>
<dbReference type="SMART" id="SM00320">
    <property type="entry name" value="WD40"/>
    <property type="match status" value="6"/>
</dbReference>
<dbReference type="InterPro" id="IPR040324">
    <property type="entry name" value="WDR44/Dgr2"/>
</dbReference>
<dbReference type="InterPro" id="IPR015943">
    <property type="entry name" value="WD40/YVTN_repeat-like_dom_sf"/>
</dbReference>
<evidence type="ECO:0000256" key="4">
    <source>
        <dbReference type="SAM" id="MobiDB-lite"/>
    </source>
</evidence>
<dbReference type="Pfam" id="PF00400">
    <property type="entry name" value="WD40"/>
    <property type="match status" value="3"/>
</dbReference>
<feature type="region of interest" description="Disordered" evidence="4">
    <location>
        <begin position="662"/>
        <end position="734"/>
    </location>
</feature>
<dbReference type="EMBL" id="LK052886">
    <property type="protein sequence ID" value="CDR36521.1"/>
    <property type="molecule type" value="Genomic_DNA"/>
</dbReference>
<evidence type="ECO:0000256" key="2">
    <source>
        <dbReference type="ARBA" id="ARBA00022737"/>
    </source>
</evidence>
<feature type="compositionally biased region" description="Low complexity" evidence="4">
    <location>
        <begin position="512"/>
        <end position="527"/>
    </location>
</feature>
<dbReference type="OrthoDB" id="1932312at2759"/>
<organism evidence="5">
    <name type="scientific">Cyberlindnera fabianii</name>
    <name type="common">Yeast</name>
    <name type="synonym">Hansenula fabianii</name>
    <dbReference type="NCBI Taxonomy" id="36022"/>
    <lineage>
        <taxon>Eukaryota</taxon>
        <taxon>Fungi</taxon>
        <taxon>Dikarya</taxon>
        <taxon>Ascomycota</taxon>
        <taxon>Saccharomycotina</taxon>
        <taxon>Saccharomycetes</taxon>
        <taxon>Phaffomycetales</taxon>
        <taxon>Phaffomycetaceae</taxon>
        <taxon>Cyberlindnera</taxon>
    </lineage>
</organism>
<dbReference type="AlphaFoldDB" id="A0A061AHC3"/>
<reference evidence="5" key="1">
    <citation type="journal article" date="2014" name="Genome Announc.">
        <title>Genome sequence of the yeast Cyberlindnera fabianii (Hansenula fabianii).</title>
        <authorList>
            <person name="Freel K.C."/>
            <person name="Sarilar V."/>
            <person name="Neuveglise C."/>
            <person name="Devillers H."/>
            <person name="Friedrich A."/>
            <person name="Schacherer J."/>
        </authorList>
    </citation>
    <scope>NUCLEOTIDE SEQUENCE</scope>
    <source>
        <strain evidence="5">YJS4271</strain>
    </source>
</reference>
<dbReference type="PhylomeDB" id="A0A061AHC3"/>
<evidence type="ECO:0000256" key="3">
    <source>
        <dbReference type="PROSITE-ProRule" id="PRU00221"/>
    </source>
</evidence>
<feature type="compositionally biased region" description="Polar residues" evidence="4">
    <location>
        <begin position="1"/>
        <end position="10"/>
    </location>
</feature>
<dbReference type="Gene3D" id="2.130.10.10">
    <property type="entry name" value="YVTN repeat-like/Quinoprotein amine dehydrogenase"/>
    <property type="match status" value="2"/>
</dbReference>
<evidence type="ECO:0000256" key="1">
    <source>
        <dbReference type="ARBA" id="ARBA00022574"/>
    </source>
</evidence>
<dbReference type="PANTHER" id="PTHR14221">
    <property type="entry name" value="WD REPEAT DOMAIN 44"/>
    <property type="match status" value="1"/>
</dbReference>
<dbReference type="PROSITE" id="PS50082">
    <property type="entry name" value="WD_REPEATS_2"/>
    <property type="match status" value="3"/>
</dbReference>
<evidence type="ECO:0000313" key="5">
    <source>
        <dbReference type="EMBL" id="CDR36521.1"/>
    </source>
</evidence>
<gene>
    <name evidence="5" type="ORF">CYFA0S_01e02190g</name>
</gene>
<feature type="repeat" description="WD" evidence="3">
    <location>
        <begin position="328"/>
        <end position="370"/>
    </location>
</feature>
<dbReference type="SUPFAM" id="SSF50978">
    <property type="entry name" value="WD40 repeat-like"/>
    <property type="match status" value="1"/>
</dbReference>
<feature type="compositionally biased region" description="Polar residues" evidence="4">
    <location>
        <begin position="705"/>
        <end position="734"/>
    </location>
</feature>
<feature type="region of interest" description="Disordered" evidence="4">
    <location>
        <begin position="1"/>
        <end position="70"/>
    </location>
</feature>
<dbReference type="PROSITE" id="PS50294">
    <property type="entry name" value="WD_REPEATS_REGION"/>
    <property type="match status" value="2"/>
</dbReference>
<feature type="repeat" description="WD" evidence="3">
    <location>
        <begin position="288"/>
        <end position="328"/>
    </location>
</feature>
<sequence>MANSVSSEPYSTSSKKHKRRSLSLMGIFGSRGSSSSHSATARPGRAESISSDLAPSNVVEDEESSDDDKSIDLTSYHAVVAPLKFNFLKGSSKRHPDGDSDLTERLHRMFDDEDFEKYLRQPKHIKTFRKSHKTAPICKRLFLAQELDQNAHPSLNGDLDQLIDGVRLDDSTWENPQDAANSTTGSFVTLPRLDSIVPPVSDPESKKSSIWALKFSHDGKYLASAGKGNVIRVWKVISSPLDRLELNGSTINDEGIDIGTGVDDSKDNNLFTKMDYASVFQDTPYRSYYGHTHDILSLDWSKNNFLITSSMDKTVRLWNVTQTKCLRTFQHHDFVPSVQFHPTDDRFFVSGCLDHKVRLWSILENEVKFEFDAKNLVTAVAFTPGASLTIAGTFNGMVYFLDTQTLELRHALELNKKKNQNMKITGIECFNQDDDVMVVITSNDSRIRVISLKQKQMLYYLKGLDNNSSQIIATVSDDSKYIISGSENHWLYVWEVDKDHDKHGYGNGGKAHTSTNHSSNGNNNNGTPHGLFGFMNTKKKKRADYTSFHAHHHVVTCALVAPSGTFKALSLSNDYIYELNSEIKALQTLDDEAVVASGGASTSAGPLIDDESIGGIIVTADDNGLIRVFRQDLPTSVRKILLDEKKRKDAIKDVAQSLDVPPNHHRSLINKTFNGSTNSLPSRGNSMRSIGKGATSPDRGFSPLQGRSRSGTLDSMTQRMRVPPSSTTAAPTGSQRKIACDVCGGDKFAVAKSGNGLDVFCTDCGNQIKA</sequence>
<dbReference type="PANTHER" id="PTHR14221:SF0">
    <property type="entry name" value="WD REPEAT-CONTAINING PROTEIN 44"/>
    <property type="match status" value="1"/>
</dbReference>
<feature type="repeat" description="WD" evidence="3">
    <location>
        <begin position="203"/>
        <end position="236"/>
    </location>
</feature>
<dbReference type="PROSITE" id="PS00678">
    <property type="entry name" value="WD_REPEATS_1"/>
    <property type="match status" value="1"/>
</dbReference>
<name>A0A061AHC3_CYBFA</name>
<feature type="region of interest" description="Disordered" evidence="4">
    <location>
        <begin position="505"/>
        <end position="527"/>
    </location>
</feature>